<dbReference type="SUPFAM" id="SSF51338">
    <property type="entry name" value="Composite domain of metallo-dependent hydrolases"/>
    <property type="match status" value="1"/>
</dbReference>
<dbReference type="Proteomes" id="UP000013201">
    <property type="component" value="Unassembled WGS sequence"/>
</dbReference>
<dbReference type="AlphaFoldDB" id="N1MLF9"/>
<reference evidence="2 3" key="1">
    <citation type="submission" date="2013-03" db="EMBL/GenBank/DDBJ databases">
        <authorList>
            <person name="Le V."/>
        </authorList>
    </citation>
    <scope>NUCLEOTIDE SEQUENCE [LARGE SCALE GENOMIC DNA]</scope>
    <source>
        <strain evidence="2 3">BiD32</strain>
    </source>
</reference>
<gene>
    <name evidence="2" type="ORF">EBBID32_21400</name>
</gene>
<evidence type="ECO:0000313" key="3">
    <source>
        <dbReference type="Proteomes" id="UP000013201"/>
    </source>
</evidence>
<dbReference type="InterPro" id="IPR051781">
    <property type="entry name" value="Metallo-dep_Hydrolase"/>
</dbReference>
<dbReference type="Pfam" id="PF01979">
    <property type="entry name" value="Amidohydro_1"/>
    <property type="match status" value="1"/>
</dbReference>
<name>N1MLF9_9SPHN</name>
<reference evidence="3" key="2">
    <citation type="submission" date="2013-04" db="EMBL/GenBank/DDBJ databases">
        <title>Bisphenol A degrading Sphingobium sp. strain BiD32.</title>
        <authorList>
            <person name="Nielsen J.L."/>
            <person name="Zhou N.A."/>
            <person name="Kjeldal H."/>
        </authorList>
    </citation>
    <scope>NUCLEOTIDE SEQUENCE [LARGE SCALE GENOMIC DNA]</scope>
    <source>
        <strain evidence="3">BiD32</strain>
    </source>
</reference>
<organism evidence="2 3">
    <name type="scientific">Sphingobium indicum BiD32</name>
    <dbReference type="NCBI Taxonomy" id="1301087"/>
    <lineage>
        <taxon>Bacteria</taxon>
        <taxon>Pseudomonadati</taxon>
        <taxon>Pseudomonadota</taxon>
        <taxon>Alphaproteobacteria</taxon>
        <taxon>Sphingomonadales</taxon>
        <taxon>Sphingomonadaceae</taxon>
        <taxon>Sphingobium</taxon>
    </lineage>
</organism>
<accession>N1MLF9</accession>
<keyword evidence="3" id="KW-1185">Reference proteome</keyword>
<proteinExistence type="predicted"/>
<dbReference type="RefSeq" id="WP_006956066.1">
    <property type="nucleotide sequence ID" value="NZ_CAVK010000101.1"/>
</dbReference>
<protein>
    <submittedName>
        <fullName evidence="2">Amidohydrolase family protein</fullName>
    </submittedName>
</protein>
<dbReference type="GO" id="GO:0016810">
    <property type="term" value="F:hydrolase activity, acting on carbon-nitrogen (but not peptide) bonds"/>
    <property type="evidence" value="ECO:0007669"/>
    <property type="project" value="InterPro"/>
</dbReference>
<dbReference type="InterPro" id="IPR006680">
    <property type="entry name" value="Amidohydro-rel"/>
</dbReference>
<dbReference type="SUPFAM" id="SSF51556">
    <property type="entry name" value="Metallo-dependent hydrolases"/>
    <property type="match status" value="1"/>
</dbReference>
<evidence type="ECO:0000313" key="2">
    <source>
        <dbReference type="EMBL" id="CCW17791.1"/>
    </source>
</evidence>
<dbReference type="OrthoDB" id="9782972at2"/>
<dbReference type="EMBL" id="CAVK010000101">
    <property type="protein sequence ID" value="CCW17791.1"/>
    <property type="molecule type" value="Genomic_DNA"/>
</dbReference>
<dbReference type="Gene3D" id="3.20.20.140">
    <property type="entry name" value="Metal-dependent hydrolases"/>
    <property type="match status" value="1"/>
</dbReference>
<evidence type="ECO:0000259" key="1">
    <source>
        <dbReference type="Pfam" id="PF01979"/>
    </source>
</evidence>
<dbReference type="InterPro" id="IPR032466">
    <property type="entry name" value="Metal_Hydrolase"/>
</dbReference>
<dbReference type="PANTHER" id="PTHR43135:SF3">
    <property type="entry name" value="ALPHA-D-RIBOSE 1-METHYLPHOSPHONATE 5-TRIPHOSPHATE DIPHOSPHATASE"/>
    <property type="match status" value="1"/>
</dbReference>
<sequence>MSGPVEPTFDLVFQDAWIFDGERTLPKPTSVGITDGRIAKISQSHLSGRQTVNAAGLWLTPGLIESHIHLFDFQNAINPEAMGHYIKEELPKNLRSFLDYGITSVKSVGDPLPEIGDVRNRLASGDLSGPRLLMTGVGITAPGGHPSATVYGRNPWYRLRAASEIGSVDEARDVVNAMAEKGVDAIKLLLQGGCRCSGEPDYKWHGMVSIQRMKPEVLEAAVAEARRLGFKTTVHTFEEERAIEALEAGADGVEHGVVATRISDKRFIDLLLKNDASYVPTLWVYPRAEAMHNLALVRDAGVRIVLGSDSFAPTVQIEGLESGMFGANSIVEAERMALSGLTATEILRSATGLAAVHLGRSDIGVIAEGRQADLLLLQADPTVSVENLKSPLKVIQGGRIVVDRAEQQA</sequence>
<dbReference type="Gene3D" id="2.30.40.10">
    <property type="entry name" value="Urease, subunit C, domain 1"/>
    <property type="match status" value="1"/>
</dbReference>
<comment type="caution">
    <text evidence="2">The sequence shown here is derived from an EMBL/GenBank/DDBJ whole genome shotgun (WGS) entry which is preliminary data.</text>
</comment>
<dbReference type="PANTHER" id="PTHR43135">
    <property type="entry name" value="ALPHA-D-RIBOSE 1-METHYLPHOSPHONATE 5-TRIPHOSPHATE DIPHOSPHATASE"/>
    <property type="match status" value="1"/>
</dbReference>
<dbReference type="InterPro" id="IPR011059">
    <property type="entry name" value="Metal-dep_hydrolase_composite"/>
</dbReference>
<feature type="domain" description="Amidohydrolase-related" evidence="1">
    <location>
        <begin position="59"/>
        <end position="401"/>
    </location>
</feature>